<protein>
    <submittedName>
        <fullName evidence="2">Uncharacterized protein</fullName>
    </submittedName>
</protein>
<proteinExistence type="predicted"/>
<gene>
    <name evidence="2" type="ORF">Tco_0926960</name>
</gene>
<accession>A0ABQ5DE60</accession>
<feature type="compositionally biased region" description="Acidic residues" evidence="1">
    <location>
        <begin position="25"/>
        <end position="35"/>
    </location>
</feature>
<feature type="compositionally biased region" description="Basic and acidic residues" evidence="1">
    <location>
        <begin position="216"/>
        <end position="226"/>
    </location>
</feature>
<dbReference type="Proteomes" id="UP001151760">
    <property type="component" value="Unassembled WGS sequence"/>
</dbReference>
<name>A0ABQ5DE60_9ASTR</name>
<feature type="region of interest" description="Disordered" evidence="1">
    <location>
        <begin position="216"/>
        <end position="238"/>
    </location>
</feature>
<organism evidence="2 3">
    <name type="scientific">Tanacetum coccineum</name>
    <dbReference type="NCBI Taxonomy" id="301880"/>
    <lineage>
        <taxon>Eukaryota</taxon>
        <taxon>Viridiplantae</taxon>
        <taxon>Streptophyta</taxon>
        <taxon>Embryophyta</taxon>
        <taxon>Tracheophyta</taxon>
        <taxon>Spermatophyta</taxon>
        <taxon>Magnoliopsida</taxon>
        <taxon>eudicotyledons</taxon>
        <taxon>Gunneridae</taxon>
        <taxon>Pentapetalae</taxon>
        <taxon>asterids</taxon>
        <taxon>campanulids</taxon>
        <taxon>Asterales</taxon>
        <taxon>Asteraceae</taxon>
        <taxon>Asteroideae</taxon>
        <taxon>Anthemideae</taxon>
        <taxon>Anthemidinae</taxon>
        <taxon>Tanacetum</taxon>
    </lineage>
</organism>
<evidence type="ECO:0000313" key="3">
    <source>
        <dbReference type="Proteomes" id="UP001151760"/>
    </source>
</evidence>
<reference evidence="2" key="2">
    <citation type="submission" date="2022-01" db="EMBL/GenBank/DDBJ databases">
        <authorList>
            <person name="Yamashiro T."/>
            <person name="Shiraishi A."/>
            <person name="Satake H."/>
            <person name="Nakayama K."/>
        </authorList>
    </citation>
    <scope>NUCLEOTIDE SEQUENCE</scope>
</reference>
<evidence type="ECO:0000256" key="1">
    <source>
        <dbReference type="SAM" id="MobiDB-lite"/>
    </source>
</evidence>
<feature type="compositionally biased region" description="Basic and acidic residues" evidence="1">
    <location>
        <begin position="36"/>
        <end position="54"/>
    </location>
</feature>
<comment type="caution">
    <text evidence="2">The sequence shown here is derived from an EMBL/GenBank/DDBJ whole genome shotgun (WGS) entry which is preliminary data.</text>
</comment>
<evidence type="ECO:0000313" key="2">
    <source>
        <dbReference type="EMBL" id="GJT36541.1"/>
    </source>
</evidence>
<keyword evidence="3" id="KW-1185">Reference proteome</keyword>
<feature type="compositionally biased region" description="Acidic residues" evidence="1">
    <location>
        <begin position="73"/>
        <end position="99"/>
    </location>
</feature>
<dbReference type="EMBL" id="BQNB010015147">
    <property type="protein sequence ID" value="GJT36541.1"/>
    <property type="molecule type" value="Genomic_DNA"/>
</dbReference>
<reference evidence="2" key="1">
    <citation type="journal article" date="2022" name="Int. J. Mol. Sci.">
        <title>Draft Genome of Tanacetum Coccineum: Genomic Comparison of Closely Related Tanacetum-Family Plants.</title>
        <authorList>
            <person name="Yamashiro T."/>
            <person name="Shiraishi A."/>
            <person name="Nakayama K."/>
            <person name="Satake H."/>
        </authorList>
    </citation>
    <scope>NUCLEOTIDE SEQUENCE</scope>
</reference>
<sequence length="238" mass="26870">MHQDGGSCDGAGFRIQSEYESWGVSDDDDDDDDQQGDDKRTESDNDKNIDLNKTDDEEETQEGEFVHTPDDNVPTDDETHDVDDEEYDRINEEMYDDMNVDLKDAELADEGKGDEEMTDAEKLNDELREVIQEVASAQVQDEAQGITTAAPTQVASSSRYVSSNYVALKEFDQKRTLFETITKSKSFDRNPKHKALYHALMESILKDEDAMDKGVVDKLKKRSPDDADKDEDLPARPG</sequence>
<feature type="region of interest" description="Disordered" evidence="1">
    <location>
        <begin position="1"/>
        <end position="99"/>
    </location>
</feature>